<feature type="chain" id="PRO_5046156649" evidence="5">
    <location>
        <begin position="24"/>
        <end position="528"/>
    </location>
</feature>
<keyword evidence="3" id="KW-0813">Transport</keyword>
<dbReference type="Gene3D" id="3.40.190.10">
    <property type="entry name" value="Periplasmic binding protein-like II"/>
    <property type="match status" value="1"/>
</dbReference>
<gene>
    <name evidence="7" type="ORF">P2G67_14370</name>
</gene>
<evidence type="ECO:0000256" key="1">
    <source>
        <dbReference type="ARBA" id="ARBA00004418"/>
    </source>
</evidence>
<evidence type="ECO:0000259" key="6">
    <source>
        <dbReference type="Pfam" id="PF00496"/>
    </source>
</evidence>
<dbReference type="PIRSF" id="PIRSF002741">
    <property type="entry name" value="MppA"/>
    <property type="match status" value="1"/>
</dbReference>
<comment type="subcellular location">
    <subcellularLocation>
        <location evidence="1">Periplasm</location>
    </subcellularLocation>
</comment>
<dbReference type="PANTHER" id="PTHR30290">
    <property type="entry name" value="PERIPLASMIC BINDING COMPONENT OF ABC TRANSPORTER"/>
    <property type="match status" value="1"/>
</dbReference>
<keyword evidence="8" id="KW-1185">Reference proteome</keyword>
<dbReference type="Gene3D" id="3.10.105.10">
    <property type="entry name" value="Dipeptide-binding Protein, Domain 3"/>
    <property type="match status" value="1"/>
</dbReference>
<feature type="domain" description="Solute-binding protein family 5" evidence="6">
    <location>
        <begin position="73"/>
        <end position="431"/>
    </location>
</feature>
<name>A0ABT5YQE6_9PROT</name>
<dbReference type="InterPro" id="IPR000914">
    <property type="entry name" value="SBP_5_dom"/>
</dbReference>
<accession>A0ABT5YQE6</accession>
<dbReference type="InterPro" id="IPR039424">
    <property type="entry name" value="SBP_5"/>
</dbReference>
<dbReference type="EMBL" id="JARHUD010000010">
    <property type="protein sequence ID" value="MDF2097163.1"/>
    <property type="molecule type" value="Genomic_DNA"/>
</dbReference>
<evidence type="ECO:0000313" key="7">
    <source>
        <dbReference type="EMBL" id="MDF2097163.1"/>
    </source>
</evidence>
<dbReference type="CDD" id="cd08512">
    <property type="entry name" value="PBP2_NikA_DppA_OppA_like_7"/>
    <property type="match status" value="1"/>
</dbReference>
<dbReference type="RefSeq" id="WP_275823943.1">
    <property type="nucleotide sequence ID" value="NZ_JARHUD010000010.1"/>
</dbReference>
<reference evidence="7 8" key="1">
    <citation type="submission" date="2023-03" db="EMBL/GenBank/DDBJ databases">
        <title>Fodinicurvata sp. CAU 1616 isolated from sea sendiment.</title>
        <authorList>
            <person name="Kim W."/>
        </authorList>
    </citation>
    <scope>NUCLEOTIDE SEQUENCE [LARGE SCALE GENOMIC DNA]</scope>
    <source>
        <strain evidence="7 8">CAU 1616</strain>
    </source>
</reference>
<keyword evidence="4 5" id="KW-0732">Signal</keyword>
<evidence type="ECO:0000256" key="3">
    <source>
        <dbReference type="ARBA" id="ARBA00022448"/>
    </source>
</evidence>
<dbReference type="PANTHER" id="PTHR30290:SF10">
    <property type="entry name" value="PERIPLASMIC OLIGOPEPTIDE-BINDING PROTEIN-RELATED"/>
    <property type="match status" value="1"/>
</dbReference>
<evidence type="ECO:0000256" key="2">
    <source>
        <dbReference type="ARBA" id="ARBA00005695"/>
    </source>
</evidence>
<protein>
    <submittedName>
        <fullName evidence="7">ABC transporter substrate-binding protein</fullName>
    </submittedName>
</protein>
<comment type="similarity">
    <text evidence="2">Belongs to the bacterial solute-binding protein 5 family.</text>
</comment>
<evidence type="ECO:0000256" key="4">
    <source>
        <dbReference type="ARBA" id="ARBA00022729"/>
    </source>
</evidence>
<dbReference type="Gene3D" id="3.90.76.10">
    <property type="entry name" value="Dipeptide-binding Protein, Domain 1"/>
    <property type="match status" value="1"/>
</dbReference>
<evidence type="ECO:0000256" key="5">
    <source>
        <dbReference type="SAM" id="SignalP"/>
    </source>
</evidence>
<organism evidence="7 8">
    <name type="scientific">Aquibaculum arenosum</name>
    <dbReference type="NCBI Taxonomy" id="3032591"/>
    <lineage>
        <taxon>Bacteria</taxon>
        <taxon>Pseudomonadati</taxon>
        <taxon>Pseudomonadota</taxon>
        <taxon>Alphaproteobacteria</taxon>
        <taxon>Rhodospirillales</taxon>
        <taxon>Rhodovibrionaceae</taxon>
        <taxon>Aquibaculum</taxon>
    </lineage>
</organism>
<dbReference type="SUPFAM" id="SSF53850">
    <property type="entry name" value="Periplasmic binding protein-like II"/>
    <property type="match status" value="1"/>
</dbReference>
<evidence type="ECO:0000313" key="8">
    <source>
        <dbReference type="Proteomes" id="UP001215503"/>
    </source>
</evidence>
<sequence length="528" mass="58936">MLKTVFTSTALATALLLSPALQAATPSDALVQASRFDDIISLDPAEMYEISTFEVATNAYDKLVAYDLDDTSKIVPQLAESWEVSEDGKTFTFTLRDDVTFHSGNAFTAEDVVYTFARLAALDVGPSFLIHDLGITPDNHEDVLKAVNERTFEMTLSEAFAPSFVLNVLSGGNFSIVDSALLEEQAIEGDWGNGWLKNNTAGSGPFQLDQMVPNDRIIMSRFDDYWDGAAELGRLMWRHVEEPATQRLLLEQGDVDVARNLLADQLEPLRAEGTLQFVEATLGTQLYMGLNVSHEPLDDVRVRQALKYLVDYEGMVETFMRDAWIVNQTFLPQGMLGHVDSEPFSYDPERAKELLAEAGYEDGFSLSINVATNQERMDTAQAVQASFASAGIELEILPSDSRTALTTYRAREHDIYLGTWGIDYFDPNTNAVFVANEDNSPEAAANPLTWRNAWQEEELTERVKDLALERDEAARDEGYQALIEEWQEVSPFIMLFQQVAIAAVRPEVEGFRLAPTNDGNRHHRVSKD</sequence>
<dbReference type="InterPro" id="IPR030678">
    <property type="entry name" value="Peptide/Ni-bd"/>
</dbReference>
<comment type="caution">
    <text evidence="7">The sequence shown here is derived from an EMBL/GenBank/DDBJ whole genome shotgun (WGS) entry which is preliminary data.</text>
</comment>
<proteinExistence type="inferred from homology"/>
<dbReference type="Pfam" id="PF00496">
    <property type="entry name" value="SBP_bac_5"/>
    <property type="match status" value="1"/>
</dbReference>
<feature type="signal peptide" evidence="5">
    <location>
        <begin position="1"/>
        <end position="23"/>
    </location>
</feature>
<dbReference type="Proteomes" id="UP001215503">
    <property type="component" value="Unassembled WGS sequence"/>
</dbReference>